<sequence>MIDSSPPLLHYYGKLSRLPPQIPTPDQRNDLPDGIALVEEYCQLPLIDLSCLSSTNEKVRLACADAICRASSEWGFFQVVNHGISPELVRNMRREQVKLFQTPFEKKVTCGVLDNSYRWGTPTATSPKQLSWSEAFHIPISKVFEQAFYGEFSSLREVMVEFAAAMSKLARLLAGAWSNDIYKSVEHKVMANRKKERYSIAYFLCPSYDSLIGSCREPSIYRKFTFGEYRSQVQEDVKRTGRKMGLPRFLL</sequence>
<keyword evidence="6" id="KW-1185">Reference proteome</keyword>
<evidence type="ECO:0000259" key="3">
    <source>
        <dbReference type="Pfam" id="PF03171"/>
    </source>
</evidence>
<dbReference type="Gene3D" id="2.60.120.330">
    <property type="entry name" value="B-lactam Antibiotic, Isopenicillin N Synthase, Chain"/>
    <property type="match status" value="2"/>
</dbReference>
<dbReference type="InterPro" id="IPR044861">
    <property type="entry name" value="IPNS-like_FE2OG_OXY"/>
</dbReference>
<dbReference type="AlphaFoldDB" id="A0A9Q0U9T4"/>
<comment type="caution">
    <text evidence="5">The sequence shown here is derived from an EMBL/GenBank/DDBJ whole genome shotgun (WGS) entry which is preliminary data.</text>
</comment>
<reference evidence="5" key="2">
    <citation type="journal article" date="2023" name="Int. J. Mol. Sci.">
        <title>De Novo Assembly and Annotation of 11 Diverse Shrub Willow (Salix) Genomes Reveals Novel Gene Organization in Sex-Linked Regions.</title>
        <authorList>
            <person name="Hyden B."/>
            <person name="Feng K."/>
            <person name="Yates T.B."/>
            <person name="Jawdy S."/>
            <person name="Cereghino C."/>
            <person name="Smart L.B."/>
            <person name="Muchero W."/>
        </authorList>
    </citation>
    <scope>NUCLEOTIDE SEQUENCE</scope>
    <source>
        <tissue evidence="5">Shoot tip</tissue>
    </source>
</reference>
<dbReference type="PANTHER" id="PTHR47990">
    <property type="entry name" value="2-OXOGLUTARATE (2OG) AND FE(II)-DEPENDENT OXYGENASE SUPERFAMILY PROTEIN-RELATED"/>
    <property type="match status" value="1"/>
</dbReference>
<dbReference type="Pfam" id="PF03171">
    <property type="entry name" value="2OG-FeII_Oxy"/>
    <property type="match status" value="1"/>
</dbReference>
<dbReference type="OrthoDB" id="288590at2759"/>
<protein>
    <submittedName>
        <fullName evidence="5">2-OXOGLUTARATE (2OG) AND FE(II)-DEPENDENT OXYGENASE SUPERFAMILY PROTEIN-RELATED</fullName>
    </submittedName>
</protein>
<dbReference type="InterPro" id="IPR027443">
    <property type="entry name" value="IPNS-like_sf"/>
</dbReference>
<dbReference type="SUPFAM" id="SSF51197">
    <property type="entry name" value="Clavaminate synthase-like"/>
    <property type="match status" value="1"/>
</dbReference>
<accession>A0A9Q0U9T4</accession>
<evidence type="ECO:0000313" key="6">
    <source>
        <dbReference type="Proteomes" id="UP001151532"/>
    </source>
</evidence>
<dbReference type="InterPro" id="IPR026992">
    <property type="entry name" value="DIOX_N"/>
</dbReference>
<dbReference type="Pfam" id="PF14226">
    <property type="entry name" value="DIOX_N"/>
    <property type="match status" value="1"/>
</dbReference>
<gene>
    <name evidence="5" type="ORF">OIU79_004293</name>
</gene>
<evidence type="ECO:0000256" key="1">
    <source>
        <dbReference type="ARBA" id="ARBA00022723"/>
    </source>
</evidence>
<evidence type="ECO:0000313" key="5">
    <source>
        <dbReference type="EMBL" id="KAJ6726100.1"/>
    </source>
</evidence>
<proteinExistence type="predicted"/>
<name>A0A9Q0U9T4_SALPP</name>
<feature type="domain" description="Non-haem dioxygenase N-terminal" evidence="4">
    <location>
        <begin position="44"/>
        <end position="139"/>
    </location>
</feature>
<keyword evidence="2" id="KW-0408">Iron</keyword>
<dbReference type="Proteomes" id="UP001151532">
    <property type="component" value="Chromosome 8"/>
</dbReference>
<evidence type="ECO:0000259" key="4">
    <source>
        <dbReference type="Pfam" id="PF14226"/>
    </source>
</evidence>
<reference evidence="5" key="1">
    <citation type="submission" date="2022-11" db="EMBL/GenBank/DDBJ databases">
        <authorList>
            <person name="Hyden B.L."/>
            <person name="Feng K."/>
            <person name="Yates T."/>
            <person name="Jawdy S."/>
            <person name="Smart L.B."/>
            <person name="Muchero W."/>
        </authorList>
    </citation>
    <scope>NUCLEOTIDE SEQUENCE</scope>
    <source>
        <tissue evidence="5">Shoot tip</tissue>
    </source>
</reference>
<dbReference type="EMBL" id="JAPFFK010000013">
    <property type="protein sequence ID" value="KAJ6726100.1"/>
    <property type="molecule type" value="Genomic_DNA"/>
</dbReference>
<dbReference type="InterPro" id="IPR050231">
    <property type="entry name" value="Iron_ascorbate_oxido_reductase"/>
</dbReference>
<evidence type="ECO:0000256" key="2">
    <source>
        <dbReference type="ARBA" id="ARBA00023004"/>
    </source>
</evidence>
<feature type="domain" description="Isopenicillin N synthase-like Fe(2+) 2OG dioxygenase" evidence="3">
    <location>
        <begin position="176"/>
        <end position="206"/>
    </location>
</feature>
<keyword evidence="1" id="KW-0479">Metal-binding</keyword>
<dbReference type="GO" id="GO:0046872">
    <property type="term" value="F:metal ion binding"/>
    <property type="evidence" value="ECO:0007669"/>
    <property type="project" value="UniProtKB-KW"/>
</dbReference>
<organism evidence="5 6">
    <name type="scientific">Salix purpurea</name>
    <name type="common">Purple osier willow</name>
    <dbReference type="NCBI Taxonomy" id="77065"/>
    <lineage>
        <taxon>Eukaryota</taxon>
        <taxon>Viridiplantae</taxon>
        <taxon>Streptophyta</taxon>
        <taxon>Embryophyta</taxon>
        <taxon>Tracheophyta</taxon>
        <taxon>Spermatophyta</taxon>
        <taxon>Magnoliopsida</taxon>
        <taxon>eudicotyledons</taxon>
        <taxon>Gunneridae</taxon>
        <taxon>Pentapetalae</taxon>
        <taxon>rosids</taxon>
        <taxon>fabids</taxon>
        <taxon>Malpighiales</taxon>
        <taxon>Salicaceae</taxon>
        <taxon>Saliceae</taxon>
        <taxon>Salix</taxon>
    </lineage>
</organism>